<dbReference type="GO" id="GO:0003677">
    <property type="term" value="F:DNA binding"/>
    <property type="evidence" value="ECO:0007669"/>
    <property type="project" value="InterPro"/>
</dbReference>
<accession>A0A6A8VAQ2</accession>
<dbReference type="PANTHER" id="PTHR37038:SF13">
    <property type="entry name" value="HTH CRO_C1-TYPE DOMAIN-CONTAINING PROTEIN"/>
    <property type="match status" value="1"/>
</dbReference>
<dbReference type="PROSITE" id="PS50943">
    <property type="entry name" value="HTH_CROC1"/>
    <property type="match status" value="1"/>
</dbReference>
<dbReference type="Gene3D" id="1.25.40.10">
    <property type="entry name" value="Tetratricopeptide repeat domain"/>
    <property type="match status" value="1"/>
</dbReference>
<reference evidence="3 4" key="1">
    <citation type="journal article" date="2019" name="Nat. Med.">
        <title>A library of human gut bacterial isolates paired with longitudinal multiomics data enables mechanistic microbiome research.</title>
        <authorList>
            <person name="Poyet M."/>
            <person name="Groussin M."/>
            <person name="Gibbons S.M."/>
            <person name="Avila-Pacheco J."/>
            <person name="Jiang X."/>
            <person name="Kearney S.M."/>
            <person name="Perrotta A.R."/>
            <person name="Berdy B."/>
            <person name="Zhao S."/>
            <person name="Lieberman T.D."/>
            <person name="Swanson P.K."/>
            <person name="Smith M."/>
            <person name="Roesemann S."/>
            <person name="Alexander J.E."/>
            <person name="Rich S.A."/>
            <person name="Livny J."/>
            <person name="Vlamakis H."/>
            <person name="Clish C."/>
            <person name="Bullock K."/>
            <person name="Deik A."/>
            <person name="Scott J."/>
            <person name="Pierce K.A."/>
            <person name="Xavier R.J."/>
            <person name="Alm E.J."/>
        </authorList>
    </citation>
    <scope>NUCLEOTIDE SEQUENCE</scope>
    <source>
        <strain evidence="2 4">BIOML-A12</strain>
        <strain evidence="3">BIOML-A6</strain>
    </source>
</reference>
<dbReference type="InterPro" id="IPR053163">
    <property type="entry name" value="HTH-type_regulator_Rgg"/>
</dbReference>
<dbReference type="EMBL" id="WMZE01000004">
    <property type="protein sequence ID" value="MTS01828.1"/>
    <property type="molecule type" value="Genomic_DNA"/>
</dbReference>
<dbReference type="InterPro" id="IPR010982">
    <property type="entry name" value="Lambda_DNA-bd_dom_sf"/>
</dbReference>
<evidence type="ECO:0000313" key="3">
    <source>
        <dbReference type="EMBL" id="MTS01828.1"/>
    </source>
</evidence>
<dbReference type="SMART" id="SM00530">
    <property type="entry name" value="HTH_XRE"/>
    <property type="match status" value="1"/>
</dbReference>
<evidence type="ECO:0000259" key="1">
    <source>
        <dbReference type="PROSITE" id="PS50943"/>
    </source>
</evidence>
<feature type="domain" description="HTH cro/C1-type" evidence="1">
    <location>
        <begin position="10"/>
        <end position="62"/>
    </location>
</feature>
<comment type="caution">
    <text evidence="3">The sequence shown here is derived from an EMBL/GenBank/DDBJ whole genome shotgun (WGS) entry which is preliminary data.</text>
</comment>
<dbReference type="CDD" id="cd00093">
    <property type="entry name" value="HTH_XRE"/>
    <property type="match status" value="1"/>
</dbReference>
<dbReference type="Pfam" id="PF01381">
    <property type="entry name" value="HTH_3"/>
    <property type="match status" value="1"/>
</dbReference>
<gene>
    <name evidence="2" type="ORF">GMC73_07485</name>
    <name evidence="3" type="ORF">GMC90_08480</name>
</gene>
<protein>
    <submittedName>
        <fullName evidence="3">Helix-turn-helix domain-containing protein</fullName>
    </submittedName>
</protein>
<evidence type="ECO:0000313" key="2">
    <source>
        <dbReference type="EMBL" id="MTR67082.1"/>
    </source>
</evidence>
<proteinExistence type="predicted"/>
<dbReference type="InterPro" id="IPR011990">
    <property type="entry name" value="TPR-like_helical_dom_sf"/>
</dbReference>
<organism evidence="3">
    <name type="scientific">Streptococcus parasanguinis</name>
    <dbReference type="NCBI Taxonomy" id="1318"/>
    <lineage>
        <taxon>Bacteria</taxon>
        <taxon>Bacillati</taxon>
        <taxon>Bacillota</taxon>
        <taxon>Bacilli</taxon>
        <taxon>Lactobacillales</taxon>
        <taxon>Streptococcaceae</taxon>
        <taxon>Streptococcus</taxon>
    </lineage>
</organism>
<evidence type="ECO:0000313" key="4">
    <source>
        <dbReference type="Proteomes" id="UP000460220"/>
    </source>
</evidence>
<dbReference type="PANTHER" id="PTHR37038">
    <property type="entry name" value="TRANSCRIPTIONAL REGULATOR-RELATED"/>
    <property type="match status" value="1"/>
</dbReference>
<dbReference type="AlphaFoldDB" id="A0A6A8VAQ2"/>
<dbReference type="SUPFAM" id="SSF47413">
    <property type="entry name" value="lambda repressor-like DNA-binding domains"/>
    <property type="match status" value="1"/>
</dbReference>
<name>A0A6A8VAQ2_STRPA</name>
<dbReference type="InterPro" id="IPR001387">
    <property type="entry name" value="Cro/C1-type_HTH"/>
</dbReference>
<dbReference type="EMBL" id="WMYY01000007">
    <property type="protein sequence ID" value="MTR67082.1"/>
    <property type="molecule type" value="Genomic_DNA"/>
</dbReference>
<dbReference type="RefSeq" id="WP_155127593.1">
    <property type="nucleotide sequence ID" value="NZ_WMYY01000007.1"/>
</dbReference>
<sequence>MRWDYGTIYKKIRKSKHISQEEVCQGYISRAHLSRIESNQVVPSFESMEHLLKQVGLDFEEFRYICHSYHHSDREEIILLAEDNNAYQSNDKLLELKNKSVAYLKKHPNDIPVSNILKRVEVILCLRESGPNEKARMMATEAWNEIKNQDVWYHSDLKLIVVILFTLPLETVISICDEVIDRLNDYSDYTEILPTKYKLLSNLASIFLWNGLMEKCTSISYLLLDTAKKSKRYDFLGNAKVTLGICLTDKKLVDEGLQLLELTDEKPLLEACQSDVNRFFKK</sequence>
<dbReference type="Proteomes" id="UP000460220">
    <property type="component" value="Unassembled WGS sequence"/>
</dbReference>